<name>A0A498JND5_MALDO</name>
<proteinExistence type="predicted"/>
<sequence>MRGRRTGRCQARRMHRCRTPTICHTALRLSGERFLPGLSLGHARAPLPAHAKPPSSGYLALFESQSIELLPTVELL</sequence>
<keyword evidence="2" id="KW-1185">Reference proteome</keyword>
<evidence type="ECO:0000313" key="2">
    <source>
        <dbReference type="Proteomes" id="UP000290289"/>
    </source>
</evidence>
<dbReference type="EMBL" id="RDQH01000333">
    <property type="protein sequence ID" value="RXH95092.1"/>
    <property type="molecule type" value="Genomic_DNA"/>
</dbReference>
<accession>A0A498JND5</accession>
<comment type="caution">
    <text evidence="1">The sequence shown here is derived from an EMBL/GenBank/DDBJ whole genome shotgun (WGS) entry which is preliminary data.</text>
</comment>
<gene>
    <name evidence="1" type="ORF">DVH24_024776</name>
</gene>
<protein>
    <submittedName>
        <fullName evidence="1">Uncharacterized protein</fullName>
    </submittedName>
</protein>
<evidence type="ECO:0000313" key="1">
    <source>
        <dbReference type="EMBL" id="RXH95092.1"/>
    </source>
</evidence>
<dbReference type="AlphaFoldDB" id="A0A498JND5"/>
<dbReference type="Proteomes" id="UP000290289">
    <property type="component" value="Chromosome 7"/>
</dbReference>
<organism evidence="1 2">
    <name type="scientific">Malus domestica</name>
    <name type="common">Apple</name>
    <name type="synonym">Pyrus malus</name>
    <dbReference type="NCBI Taxonomy" id="3750"/>
    <lineage>
        <taxon>Eukaryota</taxon>
        <taxon>Viridiplantae</taxon>
        <taxon>Streptophyta</taxon>
        <taxon>Embryophyta</taxon>
        <taxon>Tracheophyta</taxon>
        <taxon>Spermatophyta</taxon>
        <taxon>Magnoliopsida</taxon>
        <taxon>eudicotyledons</taxon>
        <taxon>Gunneridae</taxon>
        <taxon>Pentapetalae</taxon>
        <taxon>rosids</taxon>
        <taxon>fabids</taxon>
        <taxon>Rosales</taxon>
        <taxon>Rosaceae</taxon>
        <taxon>Amygdaloideae</taxon>
        <taxon>Maleae</taxon>
        <taxon>Malus</taxon>
    </lineage>
</organism>
<reference evidence="1 2" key="1">
    <citation type="submission" date="2018-10" db="EMBL/GenBank/DDBJ databases">
        <title>A high-quality apple genome assembly.</title>
        <authorList>
            <person name="Hu J."/>
        </authorList>
    </citation>
    <scope>NUCLEOTIDE SEQUENCE [LARGE SCALE GENOMIC DNA]</scope>
    <source>
        <strain evidence="2">cv. HFTH1</strain>
        <tissue evidence="1">Young leaf</tissue>
    </source>
</reference>